<dbReference type="Proteomes" id="UP000287651">
    <property type="component" value="Unassembled WGS sequence"/>
</dbReference>
<accession>A0A426YBB6</accession>
<dbReference type="EMBL" id="AMZH03013602">
    <property type="protein sequence ID" value="RRT48988.1"/>
    <property type="molecule type" value="Genomic_DNA"/>
</dbReference>
<protein>
    <submittedName>
        <fullName evidence="2">Uncharacterized protein</fullName>
    </submittedName>
</protein>
<evidence type="ECO:0000313" key="3">
    <source>
        <dbReference type="Proteomes" id="UP000287651"/>
    </source>
</evidence>
<evidence type="ECO:0000313" key="2">
    <source>
        <dbReference type="EMBL" id="RRT48988.1"/>
    </source>
</evidence>
<reference evidence="2 3" key="1">
    <citation type="journal article" date="2014" name="Agronomy (Basel)">
        <title>A Draft Genome Sequence for Ensete ventricosum, the Drought-Tolerant Tree Against Hunger.</title>
        <authorList>
            <person name="Harrison J."/>
            <person name="Moore K.A."/>
            <person name="Paszkiewicz K."/>
            <person name="Jones T."/>
            <person name="Grant M."/>
            <person name="Ambacheew D."/>
            <person name="Muzemil S."/>
            <person name="Studholme D.J."/>
        </authorList>
    </citation>
    <scope>NUCLEOTIDE SEQUENCE [LARGE SCALE GENOMIC DNA]</scope>
</reference>
<gene>
    <name evidence="2" type="ORF">B296_00051614</name>
</gene>
<feature type="compositionally biased region" description="Polar residues" evidence="1">
    <location>
        <begin position="38"/>
        <end position="48"/>
    </location>
</feature>
<sequence>AASAPSRTSGPETGTAHAAVITLPADPAATRVAPSGMNPRSASSVDSTTVKWQAHKVSPTVAAAGSPGTGCAPDRAAIITTSLAEGNVIDARHQRDAVNCLFPHSSQHYSHIMIPN</sequence>
<feature type="non-terminal residue" evidence="2">
    <location>
        <position position="1"/>
    </location>
</feature>
<proteinExistence type="predicted"/>
<comment type="caution">
    <text evidence="2">The sequence shown here is derived from an EMBL/GenBank/DDBJ whole genome shotgun (WGS) entry which is preliminary data.</text>
</comment>
<feature type="region of interest" description="Disordered" evidence="1">
    <location>
        <begin position="29"/>
        <end position="48"/>
    </location>
</feature>
<organism evidence="2 3">
    <name type="scientific">Ensete ventricosum</name>
    <name type="common">Abyssinian banana</name>
    <name type="synonym">Musa ensete</name>
    <dbReference type="NCBI Taxonomy" id="4639"/>
    <lineage>
        <taxon>Eukaryota</taxon>
        <taxon>Viridiplantae</taxon>
        <taxon>Streptophyta</taxon>
        <taxon>Embryophyta</taxon>
        <taxon>Tracheophyta</taxon>
        <taxon>Spermatophyta</taxon>
        <taxon>Magnoliopsida</taxon>
        <taxon>Liliopsida</taxon>
        <taxon>Zingiberales</taxon>
        <taxon>Musaceae</taxon>
        <taxon>Ensete</taxon>
    </lineage>
</organism>
<dbReference type="AlphaFoldDB" id="A0A426YBB6"/>
<evidence type="ECO:0000256" key="1">
    <source>
        <dbReference type="SAM" id="MobiDB-lite"/>
    </source>
</evidence>
<name>A0A426YBB6_ENSVE</name>